<feature type="domain" description="Response regulatory" evidence="4">
    <location>
        <begin position="8"/>
        <end position="127"/>
    </location>
</feature>
<dbReference type="InterPro" id="IPR050595">
    <property type="entry name" value="Bact_response_regulator"/>
</dbReference>
<keyword evidence="2" id="KW-0902">Two-component regulatory system</keyword>
<dbReference type="Pfam" id="PF00072">
    <property type="entry name" value="Response_reg"/>
    <property type="match status" value="1"/>
</dbReference>
<evidence type="ECO:0000256" key="2">
    <source>
        <dbReference type="ARBA" id="ARBA00023012"/>
    </source>
</evidence>
<proteinExistence type="predicted"/>
<dbReference type="SMART" id="SM00448">
    <property type="entry name" value="REC"/>
    <property type="match status" value="1"/>
</dbReference>
<feature type="modified residue" description="4-aspartylphosphate" evidence="3">
    <location>
        <position position="60"/>
    </location>
</feature>
<comment type="caution">
    <text evidence="5">The sequence shown here is derived from an EMBL/GenBank/DDBJ whole genome shotgun (WGS) entry which is preliminary data.</text>
</comment>
<gene>
    <name evidence="5" type="ORF">COY98_01060</name>
</gene>
<organism evidence="5 6">
    <name type="scientific">Candidatus Yonathbacteria bacterium CG_4_10_14_0_8_um_filter_43_17</name>
    <dbReference type="NCBI Taxonomy" id="1975099"/>
    <lineage>
        <taxon>Bacteria</taxon>
        <taxon>Candidatus Yonathiibacteriota</taxon>
    </lineage>
</organism>
<dbReference type="InterPro" id="IPR001789">
    <property type="entry name" value="Sig_transdc_resp-reg_receiver"/>
</dbReference>
<dbReference type="GO" id="GO:0000160">
    <property type="term" value="P:phosphorelay signal transduction system"/>
    <property type="evidence" value="ECO:0007669"/>
    <property type="project" value="UniProtKB-KW"/>
</dbReference>
<evidence type="ECO:0000313" key="5">
    <source>
        <dbReference type="EMBL" id="PIY58619.1"/>
    </source>
</evidence>
<dbReference type="Gene3D" id="3.40.50.2300">
    <property type="match status" value="1"/>
</dbReference>
<evidence type="ECO:0000256" key="1">
    <source>
        <dbReference type="ARBA" id="ARBA00022553"/>
    </source>
</evidence>
<evidence type="ECO:0000259" key="4">
    <source>
        <dbReference type="PROSITE" id="PS50110"/>
    </source>
</evidence>
<dbReference type="PROSITE" id="PS50110">
    <property type="entry name" value="RESPONSE_REGULATORY"/>
    <property type="match status" value="1"/>
</dbReference>
<dbReference type="PANTHER" id="PTHR44591">
    <property type="entry name" value="STRESS RESPONSE REGULATOR PROTEIN 1"/>
    <property type="match status" value="1"/>
</dbReference>
<reference evidence="6" key="1">
    <citation type="submission" date="2017-09" db="EMBL/GenBank/DDBJ databases">
        <title>Depth-based differentiation of microbial function through sediment-hosted aquifers and enrichment of novel symbionts in the deep terrestrial subsurface.</title>
        <authorList>
            <person name="Probst A.J."/>
            <person name="Ladd B."/>
            <person name="Jarett J.K."/>
            <person name="Geller-Mcgrath D.E."/>
            <person name="Sieber C.M.K."/>
            <person name="Emerson J.B."/>
            <person name="Anantharaman K."/>
            <person name="Thomas B.C."/>
            <person name="Malmstrom R."/>
            <person name="Stieglmeier M."/>
            <person name="Klingl A."/>
            <person name="Woyke T."/>
            <person name="Ryan C.M."/>
            <person name="Banfield J.F."/>
        </authorList>
    </citation>
    <scope>NUCLEOTIDE SEQUENCE [LARGE SCALE GENOMIC DNA]</scope>
</reference>
<name>A0A2M7Q5Y8_9BACT</name>
<dbReference type="Proteomes" id="UP000230732">
    <property type="component" value="Unassembled WGS sequence"/>
</dbReference>
<sequence>MNKHMIKKILIIDDDKIFSKILRDGLIAGGEGKYEVIAAFDGEEGFDVAIREKPDLIMLDMMMPKVTGIEFLRRYRKEESGKDTPVIVETQLSDLEKMSEGVELGVRGYIIKSDYSLDTILRQVEDILK</sequence>
<dbReference type="InterPro" id="IPR011006">
    <property type="entry name" value="CheY-like_superfamily"/>
</dbReference>
<protein>
    <recommendedName>
        <fullName evidence="4">Response regulatory domain-containing protein</fullName>
    </recommendedName>
</protein>
<dbReference type="SUPFAM" id="SSF52172">
    <property type="entry name" value="CheY-like"/>
    <property type="match status" value="1"/>
</dbReference>
<evidence type="ECO:0000313" key="6">
    <source>
        <dbReference type="Proteomes" id="UP000230732"/>
    </source>
</evidence>
<dbReference type="AlphaFoldDB" id="A0A2M7Q5Y8"/>
<keyword evidence="1 3" id="KW-0597">Phosphoprotein</keyword>
<evidence type="ECO:0000256" key="3">
    <source>
        <dbReference type="PROSITE-ProRule" id="PRU00169"/>
    </source>
</evidence>
<dbReference type="EMBL" id="PFKX01000026">
    <property type="protein sequence ID" value="PIY58619.1"/>
    <property type="molecule type" value="Genomic_DNA"/>
</dbReference>
<accession>A0A2M7Q5Y8</accession>
<dbReference type="PANTHER" id="PTHR44591:SF14">
    <property type="entry name" value="PROTEIN PILG"/>
    <property type="match status" value="1"/>
</dbReference>
<dbReference type="CDD" id="cd00156">
    <property type="entry name" value="REC"/>
    <property type="match status" value="1"/>
</dbReference>